<feature type="compositionally biased region" description="Basic residues" evidence="1">
    <location>
        <begin position="113"/>
        <end position="122"/>
    </location>
</feature>
<evidence type="ECO:0000256" key="1">
    <source>
        <dbReference type="SAM" id="MobiDB-lite"/>
    </source>
</evidence>
<protein>
    <submittedName>
        <fullName evidence="2">Uncharacterized protein</fullName>
    </submittedName>
</protein>
<accession>A0A151MT97</accession>
<gene>
    <name evidence="2" type="ORF">Y1Q_0005274</name>
</gene>
<dbReference type="EMBL" id="AKHW03005127">
    <property type="protein sequence ID" value="KYO27719.1"/>
    <property type="molecule type" value="Genomic_DNA"/>
</dbReference>
<feature type="region of interest" description="Disordered" evidence="1">
    <location>
        <begin position="71"/>
        <end position="140"/>
    </location>
</feature>
<dbReference type="AlphaFoldDB" id="A0A151MT97"/>
<sequence>MLSFTATEEGLPSQAGRIYTQLPDIAAPGACEKRSPKLEPCIQALGWFFPSPEGRRVKNCCRKFKALHLQDRQQQWRPRHGPSQTSLGRSGGRSQMGQVRAGRTGLGAEGMRHAQKPPRCKRCYPATKPSVLQPGPLSQI</sequence>
<proteinExistence type="predicted"/>
<keyword evidence="3" id="KW-1185">Reference proteome</keyword>
<comment type="caution">
    <text evidence="2">The sequence shown here is derived from an EMBL/GenBank/DDBJ whole genome shotgun (WGS) entry which is preliminary data.</text>
</comment>
<organism evidence="2 3">
    <name type="scientific">Alligator mississippiensis</name>
    <name type="common">American alligator</name>
    <dbReference type="NCBI Taxonomy" id="8496"/>
    <lineage>
        <taxon>Eukaryota</taxon>
        <taxon>Metazoa</taxon>
        <taxon>Chordata</taxon>
        <taxon>Craniata</taxon>
        <taxon>Vertebrata</taxon>
        <taxon>Euteleostomi</taxon>
        <taxon>Archelosauria</taxon>
        <taxon>Archosauria</taxon>
        <taxon>Crocodylia</taxon>
        <taxon>Alligatoridae</taxon>
        <taxon>Alligatorinae</taxon>
        <taxon>Alligator</taxon>
    </lineage>
</organism>
<name>A0A151MT97_ALLMI</name>
<feature type="compositionally biased region" description="Polar residues" evidence="1">
    <location>
        <begin position="72"/>
        <end position="97"/>
    </location>
</feature>
<evidence type="ECO:0000313" key="3">
    <source>
        <dbReference type="Proteomes" id="UP000050525"/>
    </source>
</evidence>
<evidence type="ECO:0000313" key="2">
    <source>
        <dbReference type="EMBL" id="KYO27719.1"/>
    </source>
</evidence>
<dbReference type="Proteomes" id="UP000050525">
    <property type="component" value="Unassembled WGS sequence"/>
</dbReference>
<reference evidence="2 3" key="1">
    <citation type="journal article" date="2012" name="Genome Biol.">
        <title>Sequencing three crocodilian genomes to illuminate the evolution of archosaurs and amniotes.</title>
        <authorList>
            <person name="St John J.A."/>
            <person name="Braun E.L."/>
            <person name="Isberg S.R."/>
            <person name="Miles L.G."/>
            <person name="Chong A.Y."/>
            <person name="Gongora J."/>
            <person name="Dalzell P."/>
            <person name="Moran C."/>
            <person name="Bed'hom B."/>
            <person name="Abzhanov A."/>
            <person name="Burgess S.C."/>
            <person name="Cooksey A.M."/>
            <person name="Castoe T.A."/>
            <person name="Crawford N.G."/>
            <person name="Densmore L.D."/>
            <person name="Drew J.C."/>
            <person name="Edwards S.V."/>
            <person name="Faircloth B.C."/>
            <person name="Fujita M.K."/>
            <person name="Greenwold M.J."/>
            <person name="Hoffmann F.G."/>
            <person name="Howard J.M."/>
            <person name="Iguchi T."/>
            <person name="Janes D.E."/>
            <person name="Khan S.Y."/>
            <person name="Kohno S."/>
            <person name="de Koning A.J."/>
            <person name="Lance S.L."/>
            <person name="McCarthy F.M."/>
            <person name="McCormack J.E."/>
            <person name="Merchant M.E."/>
            <person name="Peterson D.G."/>
            <person name="Pollock D.D."/>
            <person name="Pourmand N."/>
            <person name="Raney B.J."/>
            <person name="Roessler K.A."/>
            <person name="Sanford J.R."/>
            <person name="Sawyer R.H."/>
            <person name="Schmidt C.J."/>
            <person name="Triplett E.W."/>
            <person name="Tuberville T.D."/>
            <person name="Venegas-Anaya M."/>
            <person name="Howard J.T."/>
            <person name="Jarvis E.D."/>
            <person name="Guillette L.J.Jr."/>
            <person name="Glenn T.C."/>
            <person name="Green R.E."/>
            <person name="Ray D.A."/>
        </authorList>
    </citation>
    <scope>NUCLEOTIDE SEQUENCE [LARGE SCALE GENOMIC DNA]</scope>
    <source>
        <strain evidence="2">KSC_2009_1</strain>
    </source>
</reference>